<dbReference type="RefSeq" id="WP_379818496.1">
    <property type="nucleotide sequence ID" value="NZ_JBHUDH010000103.1"/>
</dbReference>
<sequence length="269" mass="27865">MRAPERSTVWTVARFEGRERLRTSAVVAALLSAYGALFVWVGPELVGGEELQALLDAMPPVLVELLGFESLASLSGLLAGEYYTFGWLVGLAGYVAYTAAGSIAGDMETDRMDTLLAAPISRGSVLSGNFLALLVPIVVANAVVPPVLVVAAAAVGESLPIGALLALHALSVPYLLCWGAVGLLLGVVIGRSRPAGRIAIALVFASWLFESVLDVSDYARVGAVTPTRYLDPSAVLVSGEYDLLGAAVLLAATALLVAASARLFAGRDL</sequence>
<evidence type="ECO:0000256" key="1">
    <source>
        <dbReference type="SAM" id="Phobius"/>
    </source>
</evidence>
<feature type="transmembrane region" description="Helical" evidence="1">
    <location>
        <begin position="195"/>
        <end position="213"/>
    </location>
</feature>
<name>A0ABD6B7Z4_9EURY</name>
<dbReference type="Proteomes" id="UP001597111">
    <property type="component" value="Unassembled WGS sequence"/>
</dbReference>
<organism evidence="2 3">
    <name type="scientific">Halolamina salina</name>
    <dbReference type="NCBI Taxonomy" id="1220023"/>
    <lineage>
        <taxon>Archaea</taxon>
        <taxon>Methanobacteriati</taxon>
        <taxon>Methanobacteriota</taxon>
        <taxon>Stenosarchaea group</taxon>
        <taxon>Halobacteria</taxon>
        <taxon>Halobacteriales</taxon>
        <taxon>Haloferacaceae</taxon>
    </lineage>
</organism>
<evidence type="ECO:0000313" key="2">
    <source>
        <dbReference type="EMBL" id="MFD1526524.1"/>
    </source>
</evidence>
<feature type="transmembrane region" description="Helical" evidence="1">
    <location>
        <begin position="130"/>
        <end position="155"/>
    </location>
</feature>
<keyword evidence="1" id="KW-1133">Transmembrane helix</keyword>
<dbReference type="EMBL" id="JBHUDH010000103">
    <property type="protein sequence ID" value="MFD1526524.1"/>
    <property type="molecule type" value="Genomic_DNA"/>
</dbReference>
<keyword evidence="3" id="KW-1185">Reference proteome</keyword>
<feature type="transmembrane region" description="Helical" evidence="1">
    <location>
        <begin position="161"/>
        <end position="188"/>
    </location>
</feature>
<dbReference type="GO" id="GO:0005886">
    <property type="term" value="C:plasma membrane"/>
    <property type="evidence" value="ECO:0007669"/>
    <property type="project" value="UniProtKB-SubCell"/>
</dbReference>
<keyword evidence="1" id="KW-0812">Transmembrane</keyword>
<comment type="caution">
    <text evidence="2">The sequence shown here is derived from an EMBL/GenBank/DDBJ whole genome shotgun (WGS) entry which is preliminary data.</text>
</comment>
<protein>
    <submittedName>
        <fullName evidence="2">ABC transporter permease subunit</fullName>
    </submittedName>
</protein>
<feature type="transmembrane region" description="Helical" evidence="1">
    <location>
        <begin position="21"/>
        <end position="41"/>
    </location>
</feature>
<dbReference type="AlphaFoldDB" id="A0ABD6B7Z4"/>
<reference evidence="2 3" key="1">
    <citation type="journal article" date="2019" name="Int. J. Syst. Evol. Microbiol.">
        <title>The Global Catalogue of Microorganisms (GCM) 10K type strain sequencing project: providing services to taxonomists for standard genome sequencing and annotation.</title>
        <authorList>
            <consortium name="The Broad Institute Genomics Platform"/>
            <consortium name="The Broad Institute Genome Sequencing Center for Infectious Disease"/>
            <person name="Wu L."/>
            <person name="Ma J."/>
        </authorList>
    </citation>
    <scope>NUCLEOTIDE SEQUENCE [LARGE SCALE GENOMIC DNA]</scope>
    <source>
        <strain evidence="2 3">CGMCC 1.12285</strain>
    </source>
</reference>
<evidence type="ECO:0000313" key="3">
    <source>
        <dbReference type="Proteomes" id="UP001597111"/>
    </source>
</evidence>
<accession>A0ABD6B7Z4</accession>
<feature type="transmembrane region" description="Helical" evidence="1">
    <location>
        <begin position="82"/>
        <end position="104"/>
    </location>
</feature>
<keyword evidence="1" id="KW-0472">Membrane</keyword>
<dbReference type="Pfam" id="PF12679">
    <property type="entry name" value="ABC2_membrane_2"/>
    <property type="match status" value="1"/>
</dbReference>
<feature type="transmembrane region" description="Helical" evidence="1">
    <location>
        <begin position="243"/>
        <end position="265"/>
    </location>
</feature>
<proteinExistence type="predicted"/>
<gene>
    <name evidence="2" type="ORF">ACFR9S_09465</name>
</gene>